<dbReference type="RefSeq" id="WP_104096246.1">
    <property type="nucleotide sequence ID" value="NZ_JACHBP010000001.1"/>
</dbReference>
<accession>A0A4R8VE02</accession>
<name>A0A4R8VE02_9MICO</name>
<evidence type="ECO:0000313" key="2">
    <source>
        <dbReference type="Proteomes" id="UP000298488"/>
    </source>
</evidence>
<keyword evidence="2" id="KW-1185">Reference proteome</keyword>
<organism evidence="1 2">
    <name type="scientific">Terrimesophilobacter mesophilus</name>
    <dbReference type="NCBI Taxonomy" id="433647"/>
    <lineage>
        <taxon>Bacteria</taxon>
        <taxon>Bacillati</taxon>
        <taxon>Actinomycetota</taxon>
        <taxon>Actinomycetes</taxon>
        <taxon>Micrococcales</taxon>
        <taxon>Microbacteriaceae</taxon>
        <taxon>Terrimesophilobacter</taxon>
    </lineage>
</organism>
<comment type="caution">
    <text evidence="1">The sequence shown here is derived from an EMBL/GenBank/DDBJ whole genome shotgun (WGS) entry which is preliminary data.</text>
</comment>
<evidence type="ECO:0000313" key="1">
    <source>
        <dbReference type="EMBL" id="TFB80390.1"/>
    </source>
</evidence>
<reference evidence="1 2" key="1">
    <citation type="submission" date="2019-03" db="EMBL/GenBank/DDBJ databases">
        <title>Genomics of glacier-inhabiting Cryobacterium strains.</title>
        <authorList>
            <person name="Liu Q."/>
            <person name="Xin Y.-H."/>
        </authorList>
    </citation>
    <scope>NUCLEOTIDE SEQUENCE [LARGE SCALE GENOMIC DNA]</scope>
    <source>
        <strain evidence="1 2">CGMCC 1.10440</strain>
    </source>
</reference>
<dbReference type="Proteomes" id="UP000298488">
    <property type="component" value="Unassembled WGS sequence"/>
</dbReference>
<gene>
    <name evidence="1" type="ORF">E3N84_10335</name>
</gene>
<sequence length="113" mass="11835">MDAADSDIEDRPYYSVRRRRMLRVFVIIAVAAMVLPILANLVTVSAATASDACARAVAYAVPDATSSAARFQLFGQGGLGWQCYSVGGFTGTMFVVSLGLIPGEVSIPAGTNT</sequence>
<proteinExistence type="predicted"/>
<dbReference type="AlphaFoldDB" id="A0A4R8VE02"/>
<protein>
    <submittedName>
        <fullName evidence="1">Uncharacterized protein</fullName>
    </submittedName>
</protein>
<dbReference type="EMBL" id="SOFI01000003">
    <property type="protein sequence ID" value="TFB80390.1"/>
    <property type="molecule type" value="Genomic_DNA"/>
</dbReference>